<dbReference type="Pfam" id="PF09851">
    <property type="entry name" value="SHOCT"/>
    <property type="match status" value="1"/>
</dbReference>
<keyword evidence="2" id="KW-0812">Transmembrane</keyword>
<feature type="transmembrane region" description="Helical" evidence="2">
    <location>
        <begin position="12"/>
        <end position="32"/>
    </location>
</feature>
<name>A0A7I7Y2G5_9MYCO</name>
<dbReference type="RefSeq" id="WP_085149705.1">
    <property type="nucleotide sequence ID" value="NZ_AP022612.1"/>
</dbReference>
<keyword evidence="2" id="KW-0472">Membrane</keyword>
<reference evidence="3" key="1">
    <citation type="journal article" date="2019" name="Emerg. Microbes Infect.">
        <title>Comprehensive subspecies identification of 175 nontuberculous mycobacteria species based on 7547 genomic profiles.</title>
        <authorList>
            <person name="Matsumoto Y."/>
            <person name="Kinjo T."/>
            <person name="Motooka D."/>
            <person name="Nabeya D."/>
            <person name="Jung N."/>
            <person name="Uechi K."/>
            <person name="Horii T."/>
            <person name="Iida T."/>
            <person name="Fujita J."/>
            <person name="Nakamura S."/>
        </authorList>
    </citation>
    <scope>NUCLEOTIDE SEQUENCE [LARGE SCALE GENOMIC DNA]</scope>
    <source>
        <strain evidence="3">JCM 13671</strain>
    </source>
</reference>
<evidence type="ECO:0000313" key="4">
    <source>
        <dbReference type="Proteomes" id="UP000466931"/>
    </source>
</evidence>
<dbReference type="EMBL" id="AP022612">
    <property type="protein sequence ID" value="BBZ35232.1"/>
    <property type="molecule type" value="Genomic_DNA"/>
</dbReference>
<proteinExistence type="predicted"/>
<feature type="compositionally biased region" description="Pro residues" evidence="1">
    <location>
        <begin position="226"/>
        <end position="246"/>
    </location>
</feature>
<gene>
    <name evidence="3" type="ORF">MCNF_38370</name>
</gene>
<evidence type="ECO:0000313" key="3">
    <source>
        <dbReference type="EMBL" id="BBZ35232.1"/>
    </source>
</evidence>
<organism evidence="3 4">
    <name type="scientific">Mycolicibacterium confluentis</name>
    <dbReference type="NCBI Taxonomy" id="28047"/>
    <lineage>
        <taxon>Bacteria</taxon>
        <taxon>Bacillati</taxon>
        <taxon>Actinomycetota</taxon>
        <taxon>Actinomycetes</taxon>
        <taxon>Mycobacteriales</taxon>
        <taxon>Mycobacteriaceae</taxon>
        <taxon>Mycolicibacterium</taxon>
    </lineage>
</organism>
<sequence>MLVRYLKAQGMVLLCGGLVGPIFLAMYFALGADPLLKWMFWTGLVVTALDVLAALWLANYGANAAAKASLLEQHGTLALARIVGMTETGTRINDRPLVKLTLQVEAPGIAPFTAEDRVIGSIDRLPMLTSRHLAVLVEPGTQNLQIDWNRSALVSGVVPAQFTLDEDGRTYDLSGQAGPLMEIMKILKDNGVPMSSTIDIRSTPAVRRQVMAVVRGAVAPQQSTPDPAPAGAPLGAPPVLAPPPPSTAERLQQLETLRATGAISDAEYTAKRQQILAEL</sequence>
<evidence type="ECO:0000256" key="1">
    <source>
        <dbReference type="SAM" id="MobiDB-lite"/>
    </source>
</evidence>
<dbReference type="InterPro" id="IPR018649">
    <property type="entry name" value="SHOCT"/>
</dbReference>
<dbReference type="Proteomes" id="UP000466931">
    <property type="component" value="Chromosome"/>
</dbReference>
<protein>
    <submittedName>
        <fullName evidence="3">Membrane protein</fullName>
    </submittedName>
</protein>
<evidence type="ECO:0000256" key="2">
    <source>
        <dbReference type="SAM" id="Phobius"/>
    </source>
</evidence>
<feature type="region of interest" description="Disordered" evidence="1">
    <location>
        <begin position="219"/>
        <end position="247"/>
    </location>
</feature>
<reference evidence="3" key="2">
    <citation type="submission" date="2020-02" db="EMBL/GenBank/DDBJ databases">
        <authorList>
            <person name="Matsumoto Y."/>
            <person name="Motooka D."/>
            <person name="Nakamura S."/>
        </authorList>
    </citation>
    <scope>NUCLEOTIDE SEQUENCE</scope>
    <source>
        <strain evidence="3">JCM 13671</strain>
    </source>
</reference>
<dbReference type="AlphaFoldDB" id="A0A7I7Y2G5"/>
<accession>A0A7I7Y2G5</accession>
<dbReference type="OrthoDB" id="3748257at2"/>
<keyword evidence="2" id="KW-1133">Transmembrane helix</keyword>
<feature type="transmembrane region" description="Helical" evidence="2">
    <location>
        <begin position="38"/>
        <end position="58"/>
    </location>
</feature>
<keyword evidence="4" id="KW-1185">Reference proteome</keyword>